<accession>A0A3Q7I5Q3</accession>
<reference evidence="1" key="2">
    <citation type="submission" date="2019-01" db="UniProtKB">
        <authorList>
            <consortium name="EnsemblPlants"/>
        </authorList>
    </citation>
    <scope>IDENTIFICATION</scope>
    <source>
        <strain evidence="1">cv. Heinz 1706</strain>
    </source>
</reference>
<protein>
    <submittedName>
        <fullName evidence="1">Uncharacterized protein</fullName>
    </submittedName>
</protein>
<dbReference type="AlphaFoldDB" id="A0A3Q7I5Q3"/>
<name>A0A3Q7I5Q3_SOLLC</name>
<organism evidence="1">
    <name type="scientific">Solanum lycopersicum</name>
    <name type="common">Tomato</name>
    <name type="synonym">Lycopersicon esculentum</name>
    <dbReference type="NCBI Taxonomy" id="4081"/>
    <lineage>
        <taxon>Eukaryota</taxon>
        <taxon>Viridiplantae</taxon>
        <taxon>Streptophyta</taxon>
        <taxon>Embryophyta</taxon>
        <taxon>Tracheophyta</taxon>
        <taxon>Spermatophyta</taxon>
        <taxon>Magnoliopsida</taxon>
        <taxon>eudicotyledons</taxon>
        <taxon>Gunneridae</taxon>
        <taxon>Pentapetalae</taxon>
        <taxon>asterids</taxon>
        <taxon>lamiids</taxon>
        <taxon>Solanales</taxon>
        <taxon>Solanaceae</taxon>
        <taxon>Solanoideae</taxon>
        <taxon>Solaneae</taxon>
        <taxon>Solanum</taxon>
        <taxon>Solanum subgen. Lycopersicon</taxon>
    </lineage>
</organism>
<dbReference type="Proteomes" id="UP000004994">
    <property type="component" value="Chromosome 7"/>
</dbReference>
<sequence length="28" mass="3324">VTCLPKRYLQLTHHLFVLSTFSLHRSLL</sequence>
<evidence type="ECO:0000313" key="2">
    <source>
        <dbReference type="Proteomes" id="UP000004994"/>
    </source>
</evidence>
<keyword evidence="2" id="KW-1185">Reference proteome</keyword>
<dbReference type="EnsemblPlants" id="Solyc07g041840.2.1">
    <property type="protein sequence ID" value="Solyc07g041840.2.1.1"/>
    <property type="gene ID" value="Solyc07g041840.2"/>
</dbReference>
<dbReference type="InParanoid" id="A0A3Q7I5Q3"/>
<dbReference type="Gramene" id="Solyc07g041840.2.1">
    <property type="protein sequence ID" value="Solyc07g041840.2.1.1"/>
    <property type="gene ID" value="Solyc07g041840.2"/>
</dbReference>
<proteinExistence type="predicted"/>
<dbReference type="PaxDb" id="4081-Solyc07g041840.1.1"/>
<reference evidence="1" key="1">
    <citation type="journal article" date="2012" name="Nature">
        <title>The tomato genome sequence provides insights into fleshy fruit evolution.</title>
        <authorList>
            <consortium name="Tomato Genome Consortium"/>
        </authorList>
    </citation>
    <scope>NUCLEOTIDE SEQUENCE [LARGE SCALE GENOMIC DNA]</scope>
    <source>
        <strain evidence="1">cv. Heinz 1706</strain>
    </source>
</reference>
<evidence type="ECO:0000313" key="1">
    <source>
        <dbReference type="EnsemblPlants" id="Solyc07g041840.2.1.1"/>
    </source>
</evidence>